<evidence type="ECO:0000313" key="3">
    <source>
        <dbReference type="Proteomes" id="UP001372338"/>
    </source>
</evidence>
<name>A0AAN9ICZ9_CROPI</name>
<proteinExistence type="predicted"/>
<evidence type="ECO:0000313" key="2">
    <source>
        <dbReference type="EMBL" id="KAK7274777.1"/>
    </source>
</evidence>
<organism evidence="2 3">
    <name type="scientific">Crotalaria pallida</name>
    <name type="common">Smooth rattlebox</name>
    <name type="synonym">Crotalaria striata</name>
    <dbReference type="NCBI Taxonomy" id="3830"/>
    <lineage>
        <taxon>Eukaryota</taxon>
        <taxon>Viridiplantae</taxon>
        <taxon>Streptophyta</taxon>
        <taxon>Embryophyta</taxon>
        <taxon>Tracheophyta</taxon>
        <taxon>Spermatophyta</taxon>
        <taxon>Magnoliopsida</taxon>
        <taxon>eudicotyledons</taxon>
        <taxon>Gunneridae</taxon>
        <taxon>Pentapetalae</taxon>
        <taxon>rosids</taxon>
        <taxon>fabids</taxon>
        <taxon>Fabales</taxon>
        <taxon>Fabaceae</taxon>
        <taxon>Papilionoideae</taxon>
        <taxon>50 kb inversion clade</taxon>
        <taxon>genistoids sensu lato</taxon>
        <taxon>core genistoids</taxon>
        <taxon>Crotalarieae</taxon>
        <taxon>Crotalaria</taxon>
    </lineage>
</organism>
<protein>
    <submittedName>
        <fullName evidence="2">Uncharacterized protein</fullName>
    </submittedName>
</protein>
<reference evidence="2 3" key="1">
    <citation type="submission" date="2024-01" db="EMBL/GenBank/DDBJ databases">
        <title>The genomes of 5 underutilized Papilionoideae crops provide insights into root nodulation and disease resistanc.</title>
        <authorList>
            <person name="Yuan L."/>
        </authorList>
    </citation>
    <scope>NUCLEOTIDE SEQUENCE [LARGE SCALE GENOMIC DNA]</scope>
    <source>
        <strain evidence="2">ZHUSHIDOU_FW_LH</strain>
        <tissue evidence="2">Leaf</tissue>
    </source>
</reference>
<sequence>MRTCIRRINDRLIPLYTDKGSAHIAIGLYNAFLQIGSSRYSTHHDFPYHKQGDLVLVGDVDTQKEQGVGSSHAVESQKEQGVGPAVNTNVAVMEKANNQVNKGKEPWIATETSNASDDSFVPDSQMKSQAEFEGQWTKQGDRIEAEITHDTTRDYSKTSGL</sequence>
<dbReference type="Proteomes" id="UP001372338">
    <property type="component" value="Unassembled WGS sequence"/>
</dbReference>
<accession>A0AAN9ICZ9</accession>
<keyword evidence="3" id="KW-1185">Reference proteome</keyword>
<comment type="caution">
    <text evidence="2">The sequence shown here is derived from an EMBL/GenBank/DDBJ whole genome shotgun (WGS) entry which is preliminary data.</text>
</comment>
<feature type="compositionally biased region" description="Basic and acidic residues" evidence="1">
    <location>
        <begin position="139"/>
        <end position="161"/>
    </location>
</feature>
<dbReference type="EMBL" id="JAYWIO010000003">
    <property type="protein sequence ID" value="KAK7274777.1"/>
    <property type="molecule type" value="Genomic_DNA"/>
</dbReference>
<gene>
    <name evidence="2" type="ORF">RIF29_15876</name>
</gene>
<feature type="region of interest" description="Disordered" evidence="1">
    <location>
        <begin position="113"/>
        <end position="161"/>
    </location>
</feature>
<feature type="region of interest" description="Disordered" evidence="1">
    <location>
        <begin position="67"/>
        <end position="86"/>
    </location>
</feature>
<dbReference type="AlphaFoldDB" id="A0AAN9ICZ9"/>
<evidence type="ECO:0000256" key="1">
    <source>
        <dbReference type="SAM" id="MobiDB-lite"/>
    </source>
</evidence>